<dbReference type="InterPro" id="IPR018455">
    <property type="entry name" value="PTS_IIB_sorbose-sp_subgr"/>
</dbReference>
<dbReference type="Gene3D" id="1.10.10.10">
    <property type="entry name" value="Winged helix-like DNA-binding domain superfamily/Winged helix DNA-binding domain"/>
    <property type="match status" value="1"/>
</dbReference>
<keyword evidence="4" id="KW-0762">Sugar transport</keyword>
<dbReference type="NCBIfam" id="TIGR00854">
    <property type="entry name" value="pts-sorbose"/>
    <property type="match status" value="1"/>
</dbReference>
<dbReference type="NCBIfam" id="NF008508">
    <property type="entry name" value="PRK11425.1"/>
    <property type="match status" value="1"/>
</dbReference>
<dbReference type="SUPFAM" id="SSF64288">
    <property type="entry name" value="Chorismate lyase-like"/>
    <property type="match status" value="1"/>
</dbReference>
<dbReference type="InterPro" id="IPR036667">
    <property type="entry name" value="PTS_IIB_sorbose-sp_sf"/>
</dbReference>
<dbReference type="Gene3D" id="3.40.1410.10">
    <property type="entry name" value="Chorismate lyase-like"/>
    <property type="match status" value="1"/>
</dbReference>
<keyword evidence="5" id="KW-0808">Transferase</keyword>
<protein>
    <submittedName>
        <fullName evidence="15">GntR family transcriptional regulator</fullName>
    </submittedName>
</protein>
<evidence type="ECO:0000256" key="6">
    <source>
        <dbReference type="ARBA" id="ARBA00022683"/>
    </source>
</evidence>
<dbReference type="FunFam" id="1.10.10.10:FF:000079">
    <property type="entry name" value="GntR family transcriptional regulator"/>
    <property type="match status" value="1"/>
</dbReference>
<dbReference type="GO" id="GO:0005737">
    <property type="term" value="C:cytoplasm"/>
    <property type="evidence" value="ECO:0007669"/>
    <property type="project" value="UniProtKB-SubCell"/>
</dbReference>
<dbReference type="Gene3D" id="3.40.35.10">
    <property type="entry name" value="Phosphotransferase system, sorbose subfamily IIB component"/>
    <property type="match status" value="1"/>
</dbReference>
<dbReference type="PROSITE" id="PS50949">
    <property type="entry name" value="HTH_GNTR"/>
    <property type="match status" value="1"/>
</dbReference>
<keyword evidence="7" id="KW-0418">Kinase</keyword>
<dbReference type="CDD" id="cd00001">
    <property type="entry name" value="PTS_IIB_man"/>
    <property type="match status" value="1"/>
</dbReference>
<keyword evidence="2" id="KW-0813">Transport</keyword>
<dbReference type="SUPFAM" id="SSF52728">
    <property type="entry name" value="PTS IIb component"/>
    <property type="match status" value="1"/>
</dbReference>
<dbReference type="PANTHER" id="PTHR44846">
    <property type="entry name" value="MANNOSYL-D-GLYCERATE TRANSPORT/METABOLISM SYSTEM REPRESSOR MNGR-RELATED"/>
    <property type="match status" value="1"/>
</dbReference>
<evidence type="ECO:0000256" key="2">
    <source>
        <dbReference type="ARBA" id="ARBA00022448"/>
    </source>
</evidence>
<dbReference type="InterPro" id="IPR028978">
    <property type="entry name" value="Chorismate_lyase_/UTRA_dom_sf"/>
</dbReference>
<keyword evidence="8" id="KW-0805">Transcription regulation</keyword>
<gene>
    <name evidence="15" type="ORF">CBP76_02825</name>
</gene>
<evidence type="ECO:0000256" key="8">
    <source>
        <dbReference type="ARBA" id="ARBA00023015"/>
    </source>
</evidence>
<evidence type="ECO:0000313" key="16">
    <source>
        <dbReference type="Proteomes" id="UP000235649"/>
    </source>
</evidence>
<feature type="domain" description="PTS EIIB type-4" evidence="14">
    <location>
        <begin position="249"/>
        <end position="405"/>
    </location>
</feature>
<keyword evidence="3" id="KW-0963">Cytoplasm</keyword>
<reference evidence="15 16" key="1">
    <citation type="submission" date="2017-05" db="EMBL/GenBank/DDBJ databases">
        <title>Lactobacillus nurukis nov., sp. nov., isolated from nuruk.</title>
        <authorList>
            <person name="Kim S.-J."/>
        </authorList>
    </citation>
    <scope>NUCLEOTIDE SEQUENCE [LARGE SCALE GENOMIC DNA]</scope>
    <source>
        <strain evidence="15 16">SYF10-1a</strain>
    </source>
</reference>
<evidence type="ECO:0000259" key="14">
    <source>
        <dbReference type="PROSITE" id="PS51101"/>
    </source>
</evidence>
<dbReference type="CDD" id="cd07377">
    <property type="entry name" value="WHTH_GntR"/>
    <property type="match status" value="1"/>
</dbReference>
<comment type="caution">
    <text evidence="15">The sequence shown here is derived from an EMBL/GenBank/DDBJ whole genome shotgun (WGS) entry which is preliminary data.</text>
</comment>
<evidence type="ECO:0000256" key="7">
    <source>
        <dbReference type="ARBA" id="ARBA00022777"/>
    </source>
</evidence>
<keyword evidence="9" id="KW-0238">DNA-binding</keyword>
<evidence type="ECO:0000256" key="5">
    <source>
        <dbReference type="ARBA" id="ARBA00022679"/>
    </source>
</evidence>
<dbReference type="InterPro" id="IPR050679">
    <property type="entry name" value="Bact_HTH_transcr_reg"/>
</dbReference>
<keyword evidence="6" id="KW-0598">Phosphotransferase system</keyword>
<dbReference type="SMART" id="SM00345">
    <property type="entry name" value="HTH_GNTR"/>
    <property type="match status" value="1"/>
</dbReference>
<evidence type="ECO:0000256" key="3">
    <source>
        <dbReference type="ARBA" id="ARBA00022490"/>
    </source>
</evidence>
<evidence type="ECO:0000256" key="12">
    <source>
        <dbReference type="PIRSR" id="PIRSR618455-2"/>
    </source>
</evidence>
<dbReference type="SUPFAM" id="SSF46785">
    <property type="entry name" value="Winged helix' DNA-binding domain"/>
    <property type="match status" value="1"/>
</dbReference>
<dbReference type="InterPro" id="IPR004720">
    <property type="entry name" value="PTS_IIB_sorbose-sp"/>
</dbReference>
<keyword evidence="10" id="KW-0804">Transcription</keyword>
<dbReference type="GO" id="GO:0009401">
    <property type="term" value="P:phosphoenolpyruvate-dependent sugar phosphotransferase system"/>
    <property type="evidence" value="ECO:0007669"/>
    <property type="project" value="UniProtKB-KW"/>
</dbReference>
<dbReference type="PANTHER" id="PTHR44846:SF17">
    <property type="entry name" value="GNTR-FAMILY TRANSCRIPTIONAL REGULATOR"/>
    <property type="match status" value="1"/>
</dbReference>
<evidence type="ECO:0000256" key="9">
    <source>
        <dbReference type="ARBA" id="ARBA00023125"/>
    </source>
</evidence>
<feature type="domain" description="HTH gntR-type" evidence="13">
    <location>
        <begin position="6"/>
        <end position="74"/>
    </location>
</feature>
<dbReference type="GO" id="GO:0003700">
    <property type="term" value="F:DNA-binding transcription factor activity"/>
    <property type="evidence" value="ECO:0007669"/>
    <property type="project" value="InterPro"/>
</dbReference>
<name>A0A2N7AWH2_9LACO</name>
<feature type="active site" description="Pros-phosphohistidine intermediate; for EIIB activity" evidence="11">
    <location>
        <position position="264"/>
    </location>
</feature>
<dbReference type="InterPro" id="IPR000524">
    <property type="entry name" value="Tscrpt_reg_HTH_GntR"/>
</dbReference>
<sequence>MKKQPFWQYEQISEELIHEIETGQLSIGSKLPSEKELCEEYGVSRITIRKALADLEKSKYIEKRQGQGSFVKSQDPINLGISYVDTPSLQLKRYGHDVRILLNTFQILAYGEEPDIRNIMNLSESDYIYKIEQVYVSDKQPLIKRLTYLSFKDFPLIMANEIENRELMPMLIHKYNLDPNFLQHDIDTSVDDSPSKSLVIPNYARRNTYVETTTKGMNDEGVVNYISTAVAPSASRIFFLENEEENDMSEPHILLTRIDNRLVHGQVGVTWTKTLGANLILVANDVAAEDVLQQKLMKSTADSSGAQIRFFTLKKTIDIISKAADRQKIFIVVKTPADAAALVEGGVPIKEVNVGNMHFAPGKEEVTKKVYVDEQDKTDLMKLVNAGVNVYIQDVPGDHKTQIDF</sequence>
<dbReference type="GO" id="GO:0003677">
    <property type="term" value="F:DNA binding"/>
    <property type="evidence" value="ECO:0007669"/>
    <property type="project" value="UniProtKB-KW"/>
</dbReference>
<evidence type="ECO:0000256" key="4">
    <source>
        <dbReference type="ARBA" id="ARBA00022597"/>
    </source>
</evidence>
<dbReference type="OrthoDB" id="9788818at2"/>
<keyword evidence="16" id="KW-1185">Reference proteome</keyword>
<evidence type="ECO:0000256" key="10">
    <source>
        <dbReference type="ARBA" id="ARBA00023163"/>
    </source>
</evidence>
<dbReference type="InterPro" id="IPR036388">
    <property type="entry name" value="WH-like_DNA-bd_sf"/>
</dbReference>
<dbReference type="Pfam" id="PF00392">
    <property type="entry name" value="GntR"/>
    <property type="match status" value="1"/>
</dbReference>
<dbReference type="NCBIfam" id="NF007288">
    <property type="entry name" value="PRK09756.1"/>
    <property type="match status" value="1"/>
</dbReference>
<feature type="modified residue" description="Phosphohistidine; by EIIA" evidence="12">
    <location>
        <position position="264"/>
    </location>
</feature>
<dbReference type="GO" id="GO:0045892">
    <property type="term" value="P:negative regulation of DNA-templated transcription"/>
    <property type="evidence" value="ECO:0007669"/>
    <property type="project" value="TreeGrafter"/>
</dbReference>
<dbReference type="PRINTS" id="PR00035">
    <property type="entry name" value="HTHGNTR"/>
</dbReference>
<comment type="subcellular location">
    <subcellularLocation>
        <location evidence="1">Cytoplasm</location>
    </subcellularLocation>
</comment>
<dbReference type="Proteomes" id="UP000235649">
    <property type="component" value="Unassembled WGS sequence"/>
</dbReference>
<evidence type="ECO:0000256" key="11">
    <source>
        <dbReference type="PIRSR" id="PIRSR618455-1"/>
    </source>
</evidence>
<dbReference type="InterPro" id="IPR036390">
    <property type="entry name" value="WH_DNA-bd_sf"/>
</dbReference>
<dbReference type="GO" id="GO:0016301">
    <property type="term" value="F:kinase activity"/>
    <property type="evidence" value="ECO:0007669"/>
    <property type="project" value="UniProtKB-KW"/>
</dbReference>
<evidence type="ECO:0000256" key="1">
    <source>
        <dbReference type="ARBA" id="ARBA00004496"/>
    </source>
</evidence>
<organism evidence="15 16">
    <name type="scientific">Companilactobacillus nuruki</name>
    <dbReference type="NCBI Taxonomy" id="1993540"/>
    <lineage>
        <taxon>Bacteria</taxon>
        <taxon>Bacillati</taxon>
        <taxon>Bacillota</taxon>
        <taxon>Bacilli</taxon>
        <taxon>Lactobacillales</taxon>
        <taxon>Lactobacillaceae</taxon>
        <taxon>Companilactobacillus</taxon>
    </lineage>
</organism>
<dbReference type="EMBL" id="NIPR01000005">
    <property type="protein sequence ID" value="PMD73082.1"/>
    <property type="molecule type" value="Genomic_DNA"/>
</dbReference>
<evidence type="ECO:0000313" key="15">
    <source>
        <dbReference type="EMBL" id="PMD73082.1"/>
    </source>
</evidence>
<dbReference type="AlphaFoldDB" id="A0A2N7AWH2"/>
<accession>A0A2N7AWH2</accession>
<dbReference type="GO" id="GO:0008982">
    <property type="term" value="F:protein-N(PI)-phosphohistidine-sugar phosphotransferase activity"/>
    <property type="evidence" value="ECO:0007669"/>
    <property type="project" value="InterPro"/>
</dbReference>
<evidence type="ECO:0000259" key="13">
    <source>
        <dbReference type="PROSITE" id="PS50949"/>
    </source>
</evidence>
<dbReference type="Pfam" id="PF03830">
    <property type="entry name" value="PTSIIB_sorb"/>
    <property type="match status" value="1"/>
</dbReference>
<proteinExistence type="predicted"/>
<dbReference type="PROSITE" id="PS51101">
    <property type="entry name" value="PTS_EIIB_TYPE_4"/>
    <property type="match status" value="1"/>
</dbReference>